<accession>A0A1H4DPQ6</accession>
<organism evidence="1 2">
    <name type="scientific">Desulfuromusa kysingii</name>
    <dbReference type="NCBI Taxonomy" id="37625"/>
    <lineage>
        <taxon>Bacteria</taxon>
        <taxon>Pseudomonadati</taxon>
        <taxon>Thermodesulfobacteriota</taxon>
        <taxon>Desulfuromonadia</taxon>
        <taxon>Desulfuromonadales</taxon>
        <taxon>Geopsychrobacteraceae</taxon>
        <taxon>Desulfuromusa</taxon>
    </lineage>
</organism>
<gene>
    <name evidence="1" type="ORF">SAMN05660420_03012</name>
</gene>
<sequence>MMIKVNSKESVEIVPDVFVNIINESGANYISWDELTEGQVETFSGLSREVQDVYNKFKDSFTA</sequence>
<proteinExistence type="predicted"/>
<keyword evidence="2" id="KW-1185">Reference proteome</keyword>
<evidence type="ECO:0000313" key="2">
    <source>
        <dbReference type="Proteomes" id="UP000199409"/>
    </source>
</evidence>
<reference evidence="1 2" key="1">
    <citation type="submission" date="2016-10" db="EMBL/GenBank/DDBJ databases">
        <authorList>
            <person name="de Groot N.N."/>
        </authorList>
    </citation>
    <scope>NUCLEOTIDE SEQUENCE [LARGE SCALE GENOMIC DNA]</scope>
    <source>
        <strain evidence="1 2">DSM 7343</strain>
    </source>
</reference>
<protein>
    <submittedName>
        <fullName evidence="1">Uncharacterized protein</fullName>
    </submittedName>
</protein>
<dbReference type="RefSeq" id="WP_092350334.1">
    <property type="nucleotide sequence ID" value="NZ_FNQN01000011.1"/>
</dbReference>
<name>A0A1H4DPQ6_9BACT</name>
<dbReference type="EMBL" id="FNQN01000011">
    <property type="protein sequence ID" value="SEA74182.1"/>
    <property type="molecule type" value="Genomic_DNA"/>
</dbReference>
<dbReference type="Proteomes" id="UP000199409">
    <property type="component" value="Unassembled WGS sequence"/>
</dbReference>
<evidence type="ECO:0000313" key="1">
    <source>
        <dbReference type="EMBL" id="SEA74182.1"/>
    </source>
</evidence>
<dbReference type="AlphaFoldDB" id="A0A1H4DPQ6"/>